<name>A0A8F1MAD9_9BACT</name>
<dbReference type="EMBL" id="CP076459">
    <property type="protein sequence ID" value="QWQ31732.1"/>
    <property type="molecule type" value="Genomic_DNA"/>
</dbReference>
<dbReference type="Proteomes" id="UP000677117">
    <property type="component" value="Chromosome"/>
</dbReference>
<protein>
    <submittedName>
        <fullName evidence="1">Uncharacterized protein</fullName>
    </submittedName>
</protein>
<accession>A0A8F1MAD9</accession>
<dbReference type="KEGG" id="mvl:KOY49_01865"/>
<keyword evidence="2" id="KW-1185">Reference proteome</keyword>
<proteinExistence type="predicted"/>
<sequence>MPRRNYSKNSQKTQKTSLMSISGLANCQKKRRFSTEIKARQAAEIQELANPNLSIDIYHCEWCKNWHLTSKNSK</sequence>
<evidence type="ECO:0000313" key="1">
    <source>
        <dbReference type="EMBL" id="QWQ31732.1"/>
    </source>
</evidence>
<gene>
    <name evidence="1" type="ORF">KOY49_01865</name>
</gene>
<organism evidence="1 2">
    <name type="scientific">Candidatus Minimicrobia vallesae</name>
    <dbReference type="NCBI Taxonomy" id="2841264"/>
    <lineage>
        <taxon>Bacteria</taxon>
        <taxon>Candidatus Saccharimonadota</taxon>
        <taxon>Candidatus Saccharimonadota incertae sedis</taxon>
        <taxon>Candidatus Minimicrobia</taxon>
    </lineage>
</organism>
<dbReference type="RefSeq" id="WP_129632746.1">
    <property type="nucleotide sequence ID" value="NZ_CP076459.1"/>
</dbReference>
<evidence type="ECO:0000313" key="2">
    <source>
        <dbReference type="Proteomes" id="UP000677117"/>
    </source>
</evidence>
<dbReference type="AlphaFoldDB" id="A0A8F1MAD9"/>
<reference evidence="1" key="1">
    <citation type="submission" date="2021-06" db="EMBL/GenBank/DDBJ databases">
        <title>An adapted protocol for Saccharibacteria cultivation: two new species join this phylum of Candidate Phyla Radiations.</title>
        <authorList>
            <person name="Ibrahim A."/>
            <person name="Maatouk M."/>
            <person name="Raoult D."/>
            <person name="Bittar F."/>
        </authorList>
    </citation>
    <scope>NUCLEOTIDE SEQUENCE</scope>
    <source>
        <strain evidence="1">IHU2</strain>
    </source>
</reference>